<dbReference type="AlphaFoldDB" id="A0A814CNK5"/>
<evidence type="ECO:0000313" key="2">
    <source>
        <dbReference type="Proteomes" id="UP000663828"/>
    </source>
</evidence>
<gene>
    <name evidence="1" type="ORF">XAT740_LOCUS10381</name>
</gene>
<sequence length="156" mass="18294">MGDFSTNMQKVRFAEEEFQKIAKDINRTLTWDESSMCRSSSHRLNLEIAVFSHDHEKNMYVMFAKTIEEAIYDANGDLNDRISMNDFIQAVRSLLRQKQNDDDYHTEMVLPNETKVAKRKIEFTDELFKLMDDGVTVTQQMLKDLREKYNLPPSAT</sequence>
<name>A0A814CNK5_ADIRI</name>
<dbReference type="EMBL" id="CAJNOR010000552">
    <property type="protein sequence ID" value="CAF0945821.1"/>
    <property type="molecule type" value="Genomic_DNA"/>
</dbReference>
<reference evidence="1" key="1">
    <citation type="submission" date="2021-02" db="EMBL/GenBank/DDBJ databases">
        <authorList>
            <person name="Nowell W R."/>
        </authorList>
    </citation>
    <scope>NUCLEOTIDE SEQUENCE</scope>
</reference>
<evidence type="ECO:0000313" key="1">
    <source>
        <dbReference type="EMBL" id="CAF0945821.1"/>
    </source>
</evidence>
<dbReference type="Proteomes" id="UP000663828">
    <property type="component" value="Unassembled WGS sequence"/>
</dbReference>
<keyword evidence="2" id="KW-1185">Reference proteome</keyword>
<organism evidence="1 2">
    <name type="scientific">Adineta ricciae</name>
    <name type="common">Rotifer</name>
    <dbReference type="NCBI Taxonomy" id="249248"/>
    <lineage>
        <taxon>Eukaryota</taxon>
        <taxon>Metazoa</taxon>
        <taxon>Spiralia</taxon>
        <taxon>Gnathifera</taxon>
        <taxon>Rotifera</taxon>
        <taxon>Eurotatoria</taxon>
        <taxon>Bdelloidea</taxon>
        <taxon>Adinetida</taxon>
        <taxon>Adinetidae</taxon>
        <taxon>Adineta</taxon>
    </lineage>
</organism>
<proteinExistence type="predicted"/>
<comment type="caution">
    <text evidence="1">The sequence shown here is derived from an EMBL/GenBank/DDBJ whole genome shotgun (WGS) entry which is preliminary data.</text>
</comment>
<protein>
    <submittedName>
        <fullName evidence="1">Uncharacterized protein</fullName>
    </submittedName>
</protein>
<accession>A0A814CNK5</accession>